<accession>A0ABP3YL93</accession>
<name>A0ABP3YL93_9PSEU</name>
<protein>
    <submittedName>
        <fullName evidence="1">Uncharacterized protein</fullName>
    </submittedName>
</protein>
<keyword evidence="2" id="KW-1185">Reference proteome</keyword>
<dbReference type="Proteomes" id="UP001499967">
    <property type="component" value="Unassembled WGS sequence"/>
</dbReference>
<sequence length="194" mass="20517">MANPQCKATAKSTGNRCTQPAVPGAEVCRFHGGAAPQVRAAAAQRVVEQQVRRLLADLEVPAVEDPFTELAKVAGQVVAWKDALADLVNRLVEDAPCEQCGATGGRLRYESFATGAEQLRSEVSLFERAMDRCAHVLTAMAKLNIDERLARITDLQAQAVLRAIDVALSTAGVTGAAADEARAAGARELRKAPA</sequence>
<organism evidence="1 2">
    <name type="scientific">Pseudonocardia zijingensis</name>
    <dbReference type="NCBI Taxonomy" id="153376"/>
    <lineage>
        <taxon>Bacteria</taxon>
        <taxon>Bacillati</taxon>
        <taxon>Actinomycetota</taxon>
        <taxon>Actinomycetes</taxon>
        <taxon>Pseudonocardiales</taxon>
        <taxon>Pseudonocardiaceae</taxon>
        <taxon>Pseudonocardia</taxon>
    </lineage>
</organism>
<dbReference type="RefSeq" id="WP_343944941.1">
    <property type="nucleotide sequence ID" value="NZ_BAAAHP010000187.1"/>
</dbReference>
<reference evidence="2" key="1">
    <citation type="journal article" date="2019" name="Int. J. Syst. Evol. Microbiol.">
        <title>The Global Catalogue of Microorganisms (GCM) 10K type strain sequencing project: providing services to taxonomists for standard genome sequencing and annotation.</title>
        <authorList>
            <consortium name="The Broad Institute Genomics Platform"/>
            <consortium name="The Broad Institute Genome Sequencing Center for Infectious Disease"/>
            <person name="Wu L."/>
            <person name="Ma J."/>
        </authorList>
    </citation>
    <scope>NUCLEOTIDE SEQUENCE [LARGE SCALE GENOMIC DNA]</scope>
    <source>
        <strain evidence="2">JCM 11117</strain>
    </source>
</reference>
<evidence type="ECO:0000313" key="1">
    <source>
        <dbReference type="EMBL" id="GAA0897814.1"/>
    </source>
</evidence>
<gene>
    <name evidence="1" type="ORF">GCM10009559_59090</name>
</gene>
<proteinExistence type="predicted"/>
<dbReference type="EMBL" id="BAAAHP010000187">
    <property type="protein sequence ID" value="GAA0897814.1"/>
    <property type="molecule type" value="Genomic_DNA"/>
</dbReference>
<comment type="caution">
    <text evidence="1">The sequence shown here is derived from an EMBL/GenBank/DDBJ whole genome shotgun (WGS) entry which is preliminary data.</text>
</comment>
<evidence type="ECO:0000313" key="2">
    <source>
        <dbReference type="Proteomes" id="UP001499967"/>
    </source>
</evidence>